<dbReference type="AlphaFoldDB" id="A0A5C6FTT6"/>
<dbReference type="OrthoDB" id="9970314at2"/>
<proteinExistence type="predicted"/>
<reference evidence="1 2" key="1">
    <citation type="submission" date="2019-02" db="EMBL/GenBank/DDBJ databases">
        <title>Deep-cultivation of Planctomycetes and their phenomic and genomic characterization uncovers novel biology.</title>
        <authorList>
            <person name="Wiegand S."/>
            <person name="Jogler M."/>
            <person name="Boedeker C."/>
            <person name="Pinto D."/>
            <person name="Vollmers J."/>
            <person name="Rivas-Marin E."/>
            <person name="Kohn T."/>
            <person name="Peeters S.H."/>
            <person name="Heuer A."/>
            <person name="Rast P."/>
            <person name="Oberbeckmann S."/>
            <person name="Bunk B."/>
            <person name="Jeske O."/>
            <person name="Meyerdierks A."/>
            <person name="Storesund J.E."/>
            <person name="Kallscheuer N."/>
            <person name="Luecker S."/>
            <person name="Lage O.M."/>
            <person name="Pohl T."/>
            <person name="Merkel B.J."/>
            <person name="Hornburger P."/>
            <person name="Mueller R.-W."/>
            <person name="Bruemmer F."/>
            <person name="Labrenz M."/>
            <person name="Spormann A.M."/>
            <person name="Op Den Camp H."/>
            <person name="Overmann J."/>
            <person name="Amann R."/>
            <person name="Jetten M.S.M."/>
            <person name="Mascher T."/>
            <person name="Medema M.H."/>
            <person name="Devos D.P."/>
            <person name="Kaster A.-K."/>
            <person name="Ovreas L."/>
            <person name="Rohde M."/>
            <person name="Galperin M.Y."/>
            <person name="Jogler C."/>
        </authorList>
    </citation>
    <scope>NUCLEOTIDE SEQUENCE [LARGE SCALE GENOMIC DNA]</scope>
    <source>
        <strain evidence="1 2">V7</strain>
    </source>
</reference>
<name>A0A5C6FTT6_9PLAN</name>
<accession>A0A5C6FTT6</accession>
<protein>
    <submittedName>
        <fullName evidence="1">Uncharacterized protein</fullName>
    </submittedName>
</protein>
<sequence length="247" mass="25686">MTTQTVTHMGEAGKSYHAKPSPLVVSPWADDAVDFSLKSGTTTIHEASLDDSHGWLVYEGTKAAPIDAPDVPVATWDPGVTAITEDDGSGGRRIKASAATEIPTADAEAVGAAVAANLTSGQLLVTDLAKFVSNSTINVVQSSDYNAADGTAYEKEITLAGYDFTDVQTVEFGAGKDPQDPTVLGTATLTNKAVGSATLRLEFTKAQLNAAPDSLKWTVHATNTAGHRQPIDGGIFNLHASYNEAPA</sequence>
<comment type="caution">
    <text evidence="1">The sequence shown here is derived from an EMBL/GenBank/DDBJ whole genome shotgun (WGS) entry which is preliminary data.</text>
</comment>
<organism evidence="1 2">
    <name type="scientific">Crateriforma conspicua</name>
    <dbReference type="NCBI Taxonomy" id="2527996"/>
    <lineage>
        <taxon>Bacteria</taxon>
        <taxon>Pseudomonadati</taxon>
        <taxon>Planctomycetota</taxon>
        <taxon>Planctomycetia</taxon>
        <taxon>Planctomycetales</taxon>
        <taxon>Planctomycetaceae</taxon>
        <taxon>Crateriforma</taxon>
    </lineage>
</organism>
<dbReference type="Proteomes" id="UP000316476">
    <property type="component" value="Unassembled WGS sequence"/>
</dbReference>
<dbReference type="RefSeq" id="WP_146413079.1">
    <property type="nucleotide sequence ID" value="NZ_SJPZ01000001.1"/>
</dbReference>
<dbReference type="EMBL" id="SJPZ01000001">
    <property type="protein sequence ID" value="TWU66452.1"/>
    <property type="molecule type" value="Genomic_DNA"/>
</dbReference>
<evidence type="ECO:0000313" key="1">
    <source>
        <dbReference type="EMBL" id="TWU66452.1"/>
    </source>
</evidence>
<evidence type="ECO:0000313" key="2">
    <source>
        <dbReference type="Proteomes" id="UP000316476"/>
    </source>
</evidence>
<gene>
    <name evidence="1" type="ORF">V7x_20180</name>
</gene>